<reference evidence="1" key="1">
    <citation type="journal article" date="2020" name="Phytopathology">
        <title>Genome Sequence Resources of Colletotrichum truncatum, C. plurivorum, C. musicola, and C. sojae: Four Species Pathogenic to Soybean (Glycine max).</title>
        <authorList>
            <person name="Rogerio F."/>
            <person name="Boufleur T.R."/>
            <person name="Ciampi-Guillardi M."/>
            <person name="Sukno S.A."/>
            <person name="Thon M.R."/>
            <person name="Massola Junior N.S."/>
            <person name="Baroncelli R."/>
        </authorList>
    </citation>
    <scope>NUCLEOTIDE SEQUENCE</scope>
    <source>
        <strain evidence="1">LFN0074</strain>
    </source>
</reference>
<proteinExistence type="predicted"/>
<dbReference type="AlphaFoldDB" id="A0A8H6KT60"/>
<keyword evidence="2" id="KW-1185">Reference proteome</keyword>
<gene>
    <name evidence="1" type="ORF">CMUS01_05079</name>
</gene>
<sequence length="76" mass="8447">MSPAVDLRDAAVSEHGVLHYKDRGSATRPFEGLVNCAHATKREQDLRVRRAYRPEPLRRVWQGLVAAGLAHSATAR</sequence>
<name>A0A8H6KT60_9PEZI</name>
<organism evidence="1 2">
    <name type="scientific">Colletotrichum musicola</name>
    <dbReference type="NCBI Taxonomy" id="2175873"/>
    <lineage>
        <taxon>Eukaryota</taxon>
        <taxon>Fungi</taxon>
        <taxon>Dikarya</taxon>
        <taxon>Ascomycota</taxon>
        <taxon>Pezizomycotina</taxon>
        <taxon>Sordariomycetes</taxon>
        <taxon>Hypocreomycetidae</taxon>
        <taxon>Glomerellales</taxon>
        <taxon>Glomerellaceae</taxon>
        <taxon>Colletotrichum</taxon>
        <taxon>Colletotrichum orchidearum species complex</taxon>
    </lineage>
</organism>
<protein>
    <submittedName>
        <fullName evidence="1">Uncharacterized protein</fullName>
    </submittedName>
</protein>
<dbReference type="Proteomes" id="UP000639643">
    <property type="component" value="Unassembled WGS sequence"/>
</dbReference>
<comment type="caution">
    <text evidence="1">The sequence shown here is derived from an EMBL/GenBank/DDBJ whole genome shotgun (WGS) entry which is preliminary data.</text>
</comment>
<accession>A0A8H6KT60</accession>
<dbReference type="EMBL" id="WIGM01000146">
    <property type="protein sequence ID" value="KAF6837234.1"/>
    <property type="molecule type" value="Genomic_DNA"/>
</dbReference>
<evidence type="ECO:0000313" key="2">
    <source>
        <dbReference type="Proteomes" id="UP000639643"/>
    </source>
</evidence>
<evidence type="ECO:0000313" key="1">
    <source>
        <dbReference type="EMBL" id="KAF6837234.1"/>
    </source>
</evidence>